<evidence type="ECO:0000256" key="1">
    <source>
        <dbReference type="ARBA" id="ARBA00004651"/>
    </source>
</evidence>
<dbReference type="PANTHER" id="PTHR30353:SF0">
    <property type="entry name" value="TRANSMEMBRANE PROTEIN"/>
    <property type="match status" value="1"/>
</dbReference>
<keyword evidence="2" id="KW-1003">Cell membrane</keyword>
<dbReference type="EMBL" id="VSSQ01127460">
    <property type="protein sequence ID" value="MPN56751.1"/>
    <property type="molecule type" value="Genomic_DNA"/>
</dbReference>
<reference evidence="8" key="1">
    <citation type="submission" date="2019-08" db="EMBL/GenBank/DDBJ databases">
        <authorList>
            <person name="Kucharzyk K."/>
            <person name="Murdoch R.W."/>
            <person name="Higgins S."/>
            <person name="Loffler F."/>
        </authorList>
    </citation>
    <scope>NUCLEOTIDE SEQUENCE</scope>
</reference>
<evidence type="ECO:0000256" key="5">
    <source>
        <dbReference type="ARBA" id="ARBA00023136"/>
    </source>
</evidence>
<gene>
    <name evidence="8" type="ORF">SDC9_204443</name>
</gene>
<evidence type="ECO:0000256" key="2">
    <source>
        <dbReference type="ARBA" id="ARBA00022475"/>
    </source>
</evidence>
<keyword evidence="4 6" id="KW-1133">Transmembrane helix</keyword>
<keyword evidence="5 6" id="KW-0472">Membrane</keyword>
<dbReference type="InterPro" id="IPR032818">
    <property type="entry name" value="DedA-like"/>
</dbReference>
<organism evidence="8">
    <name type="scientific">bioreactor metagenome</name>
    <dbReference type="NCBI Taxonomy" id="1076179"/>
    <lineage>
        <taxon>unclassified sequences</taxon>
        <taxon>metagenomes</taxon>
        <taxon>ecological metagenomes</taxon>
    </lineage>
</organism>
<protein>
    <recommendedName>
        <fullName evidence="7">VTT domain-containing protein</fullName>
    </recommendedName>
</protein>
<feature type="transmembrane region" description="Helical" evidence="6">
    <location>
        <begin position="42"/>
        <end position="62"/>
    </location>
</feature>
<sequence length="138" mass="15014">MFRANATFWLGRLGSAGARRTRFARLMTSPGYLRATERIDAYGAPIVTISFLTIGFQTLANLAAGATGMKLRHYLPAVTIGGLLWALLYATLGTVGIDLAARLYSYSPVIAISSLVTAALLIAGYVIWQFRRRSELAR</sequence>
<evidence type="ECO:0000256" key="6">
    <source>
        <dbReference type="SAM" id="Phobius"/>
    </source>
</evidence>
<dbReference type="GO" id="GO:0005886">
    <property type="term" value="C:plasma membrane"/>
    <property type="evidence" value="ECO:0007669"/>
    <property type="project" value="UniProtKB-SubCell"/>
</dbReference>
<name>A0A645IZK3_9ZZZZ</name>
<evidence type="ECO:0000313" key="8">
    <source>
        <dbReference type="EMBL" id="MPN56751.1"/>
    </source>
</evidence>
<comment type="caution">
    <text evidence="8">The sequence shown here is derived from an EMBL/GenBank/DDBJ whole genome shotgun (WGS) entry which is preliminary data.</text>
</comment>
<comment type="subcellular location">
    <subcellularLocation>
        <location evidence="1">Cell membrane</location>
        <topology evidence="1">Multi-pass membrane protein</topology>
    </subcellularLocation>
</comment>
<keyword evidence="3 6" id="KW-0812">Transmembrane</keyword>
<feature type="transmembrane region" description="Helical" evidence="6">
    <location>
        <begin position="103"/>
        <end position="128"/>
    </location>
</feature>
<dbReference type="AlphaFoldDB" id="A0A645IZK3"/>
<feature type="domain" description="VTT" evidence="7">
    <location>
        <begin position="6"/>
        <end position="94"/>
    </location>
</feature>
<dbReference type="PANTHER" id="PTHR30353">
    <property type="entry name" value="INNER MEMBRANE PROTEIN DEDA-RELATED"/>
    <property type="match status" value="1"/>
</dbReference>
<feature type="transmembrane region" description="Helical" evidence="6">
    <location>
        <begin position="74"/>
        <end position="97"/>
    </location>
</feature>
<proteinExistence type="predicted"/>
<evidence type="ECO:0000256" key="4">
    <source>
        <dbReference type="ARBA" id="ARBA00022989"/>
    </source>
</evidence>
<evidence type="ECO:0000259" key="7">
    <source>
        <dbReference type="Pfam" id="PF09335"/>
    </source>
</evidence>
<accession>A0A645IZK3</accession>
<dbReference type="Pfam" id="PF09335">
    <property type="entry name" value="VTT_dom"/>
    <property type="match status" value="1"/>
</dbReference>
<dbReference type="InterPro" id="IPR032816">
    <property type="entry name" value="VTT_dom"/>
</dbReference>
<evidence type="ECO:0000256" key="3">
    <source>
        <dbReference type="ARBA" id="ARBA00022692"/>
    </source>
</evidence>